<keyword evidence="1" id="KW-0539">Nucleus</keyword>
<protein>
    <submittedName>
        <fullName evidence="4">Uncharacterized protein</fullName>
    </submittedName>
</protein>
<dbReference type="Pfam" id="PF00249">
    <property type="entry name" value="Myb_DNA-binding"/>
    <property type="match status" value="1"/>
</dbReference>
<dbReference type="STRING" id="1202772.A0A1V9Z1S0"/>
<dbReference type="PROSITE" id="PS51294">
    <property type="entry name" value="HTH_MYB"/>
    <property type="match status" value="1"/>
</dbReference>
<dbReference type="CDD" id="cd00167">
    <property type="entry name" value="SANT"/>
    <property type="match status" value="1"/>
</dbReference>
<proteinExistence type="predicted"/>
<evidence type="ECO:0000313" key="4">
    <source>
        <dbReference type="EMBL" id="OQR91954.1"/>
    </source>
</evidence>
<comment type="caution">
    <text evidence="4">The sequence shown here is derived from an EMBL/GenBank/DDBJ whole genome shotgun (WGS) entry which is preliminary data.</text>
</comment>
<sequence>MAQTTTGVGQWTRDEHRRYLRAIQLYPQGPWKSVADYIGTRTARQTQTHAQKHREKLLRRKRGLLRKRATSDEWLDDYDNTSPKSVQMRSPVPDTAYRGAMAPPIAVQAPPYQPQYDTALASDDVLSLPPYPRTFAPSNEKFTQPHACYSYQQLHQEPYPNAYYQQPAPMSYGHQSVHAPPYNLQPHDPPVHALPLDEMLLEYFGDDIRRHGAPATFQG</sequence>
<gene>
    <name evidence="4" type="ORF">ACHHYP_04178</name>
</gene>
<evidence type="ECO:0000259" key="3">
    <source>
        <dbReference type="PROSITE" id="PS51294"/>
    </source>
</evidence>
<evidence type="ECO:0000259" key="2">
    <source>
        <dbReference type="PROSITE" id="PS50090"/>
    </source>
</evidence>
<reference evidence="4 5" key="1">
    <citation type="journal article" date="2014" name="Genome Biol. Evol.">
        <title>The secreted proteins of Achlya hypogyna and Thraustotheca clavata identify the ancestral oomycete secretome and reveal gene acquisitions by horizontal gene transfer.</title>
        <authorList>
            <person name="Misner I."/>
            <person name="Blouin N."/>
            <person name="Leonard G."/>
            <person name="Richards T.A."/>
            <person name="Lane C.E."/>
        </authorList>
    </citation>
    <scope>NUCLEOTIDE SEQUENCE [LARGE SCALE GENOMIC DNA]</scope>
    <source>
        <strain evidence="4 5">ATCC 48635</strain>
    </source>
</reference>
<dbReference type="SMART" id="SM00717">
    <property type="entry name" value="SANT"/>
    <property type="match status" value="1"/>
</dbReference>
<evidence type="ECO:0000313" key="5">
    <source>
        <dbReference type="Proteomes" id="UP000243579"/>
    </source>
</evidence>
<organism evidence="4 5">
    <name type="scientific">Achlya hypogyna</name>
    <name type="common">Oomycete</name>
    <name type="synonym">Protoachlya hypogyna</name>
    <dbReference type="NCBI Taxonomy" id="1202772"/>
    <lineage>
        <taxon>Eukaryota</taxon>
        <taxon>Sar</taxon>
        <taxon>Stramenopiles</taxon>
        <taxon>Oomycota</taxon>
        <taxon>Saprolegniomycetes</taxon>
        <taxon>Saprolegniales</taxon>
        <taxon>Achlyaceae</taxon>
        <taxon>Achlya</taxon>
    </lineage>
</organism>
<dbReference type="InterPro" id="IPR001005">
    <property type="entry name" value="SANT/Myb"/>
</dbReference>
<feature type="domain" description="HTH myb-type" evidence="3">
    <location>
        <begin position="9"/>
        <end position="58"/>
    </location>
</feature>
<keyword evidence="5" id="KW-1185">Reference proteome</keyword>
<dbReference type="InterPro" id="IPR017930">
    <property type="entry name" value="Myb_dom"/>
</dbReference>
<dbReference type="OrthoDB" id="77633at2759"/>
<dbReference type="Proteomes" id="UP000243579">
    <property type="component" value="Unassembled WGS sequence"/>
</dbReference>
<evidence type="ECO:0000256" key="1">
    <source>
        <dbReference type="ARBA" id="ARBA00023242"/>
    </source>
</evidence>
<dbReference type="PANTHER" id="PTHR12802:SF155">
    <property type="entry name" value="DEUBIQUITINASE MYSM1"/>
    <property type="match status" value="1"/>
</dbReference>
<name>A0A1V9Z1S0_ACHHY</name>
<dbReference type="Gene3D" id="1.10.10.60">
    <property type="entry name" value="Homeodomain-like"/>
    <property type="match status" value="1"/>
</dbReference>
<dbReference type="SUPFAM" id="SSF46689">
    <property type="entry name" value="Homeodomain-like"/>
    <property type="match status" value="1"/>
</dbReference>
<accession>A0A1V9Z1S0</accession>
<dbReference type="PANTHER" id="PTHR12802">
    <property type="entry name" value="SWI/SNF COMPLEX-RELATED"/>
    <property type="match status" value="1"/>
</dbReference>
<dbReference type="AlphaFoldDB" id="A0A1V9Z1S0"/>
<dbReference type="PROSITE" id="PS50090">
    <property type="entry name" value="MYB_LIKE"/>
    <property type="match status" value="1"/>
</dbReference>
<feature type="domain" description="Myb-like" evidence="2">
    <location>
        <begin position="9"/>
        <end position="54"/>
    </location>
</feature>
<dbReference type="EMBL" id="JNBR01000490">
    <property type="protein sequence ID" value="OQR91954.1"/>
    <property type="molecule type" value="Genomic_DNA"/>
</dbReference>
<dbReference type="InterPro" id="IPR009057">
    <property type="entry name" value="Homeodomain-like_sf"/>
</dbReference>